<dbReference type="Gene3D" id="2.60.40.1120">
    <property type="entry name" value="Carboxypeptidase-like, regulatory domain"/>
    <property type="match status" value="1"/>
</dbReference>
<dbReference type="Pfam" id="PF00593">
    <property type="entry name" value="TonB_dep_Rec_b-barrel"/>
    <property type="match status" value="1"/>
</dbReference>
<evidence type="ECO:0000256" key="16">
    <source>
        <dbReference type="SAM" id="SignalP"/>
    </source>
</evidence>
<dbReference type="SUPFAM" id="SSF56935">
    <property type="entry name" value="Porins"/>
    <property type="match status" value="1"/>
</dbReference>
<keyword evidence="3 14" id="KW-0813">Transport</keyword>
<dbReference type="Pfam" id="PF13715">
    <property type="entry name" value="CarbopepD_reg_2"/>
    <property type="match status" value="1"/>
</dbReference>
<evidence type="ECO:0000256" key="8">
    <source>
        <dbReference type="ARBA" id="ARBA00023004"/>
    </source>
</evidence>
<comment type="caution">
    <text evidence="19">The sequence shown here is derived from an EMBL/GenBank/DDBJ whole genome shotgun (WGS) entry which is preliminary data.</text>
</comment>
<dbReference type="InterPro" id="IPR039426">
    <property type="entry name" value="TonB-dep_rcpt-like"/>
</dbReference>
<evidence type="ECO:0000256" key="7">
    <source>
        <dbReference type="ARBA" id="ARBA00022729"/>
    </source>
</evidence>
<dbReference type="NCBIfam" id="TIGR01783">
    <property type="entry name" value="TonB-siderophor"/>
    <property type="match status" value="1"/>
</dbReference>
<dbReference type="InterPro" id="IPR037066">
    <property type="entry name" value="Plug_dom_sf"/>
</dbReference>
<dbReference type="InterPro" id="IPR012910">
    <property type="entry name" value="Plug_dom"/>
</dbReference>
<dbReference type="InterPro" id="IPR010105">
    <property type="entry name" value="TonB_sidphr_rcpt"/>
</dbReference>
<evidence type="ECO:0000256" key="9">
    <source>
        <dbReference type="ARBA" id="ARBA00023065"/>
    </source>
</evidence>
<evidence type="ECO:0000256" key="1">
    <source>
        <dbReference type="ARBA" id="ARBA00004571"/>
    </source>
</evidence>
<proteinExistence type="inferred from homology"/>
<keyword evidence="10 15" id="KW-0798">TonB box</keyword>
<evidence type="ECO:0000256" key="5">
    <source>
        <dbReference type="ARBA" id="ARBA00022496"/>
    </source>
</evidence>
<evidence type="ECO:0000256" key="6">
    <source>
        <dbReference type="ARBA" id="ARBA00022692"/>
    </source>
</evidence>
<gene>
    <name evidence="19" type="ORF">ACFOY0_23435</name>
</gene>
<dbReference type="Pfam" id="PF07715">
    <property type="entry name" value="Plug"/>
    <property type="match status" value="1"/>
</dbReference>
<dbReference type="PROSITE" id="PS52016">
    <property type="entry name" value="TONB_DEPENDENT_REC_3"/>
    <property type="match status" value="1"/>
</dbReference>
<sequence>MSFKTLLSIISFCFVLFASTKAQAQEKATVKGQISLSNNEAADNVSVVLKGTKIGTVTDNLGFYEIKNVNPGNYTIRISAVGHSSKEENIIVSEGQVLTRNFVLTNNSEQLEEIFVKSNANKYTKAESSYVSKMSIKNLENSQVYSVVTKDLMKDQLVVNQDEALKNVPGLYQLWASTGRVGDGGSYFASRGFITQSLLRNGIAGKITNNVDASNLERLESIKGPSATLFGSLLTSYGGLINRVTKKPSERFGGEISYQSGSYGLNRLTADVNTSLNDDDTALLRINGAYNNSNTFQDYGHTRSYFFAPSFSYKVNDKLTISIDAELSNVDASSMPLAYIYYGTTPNGLGLHDAKEIDMNWKRSFTGGEFMMNTKTSNIFAQADYAISDNWKSQTVLSTSTNQSKGPQIWFYLLGNNKMSRNAWNIDGRDNILEFQQNFNGEFELLGMKHRALIGGDIYRLETKSGYGYLPTGFTFDEVDYTATNANYYDFNPDKIEALFAEGTVNKNLTTLTTYSAYVADVINVTDKLILSAALRFDHFQNGGTFNPAANTTTGNYSQNALSPKFGVVYQIIKDQVSVFGNYQNSFKNVGYLNANVNGTPELRAFDPEKANQFEGGVKLNAFQNKLSATFSYYNIEVKDIVRTGPIANTNIQDGNQTSKGFEAEVTANPISGLNFIFGYAFNNSKLNNANADVNGLRPETAGPENLINYWISYSLQTTKLKGLGIGFGGNFADKTYAYNRNVTDANTGITERQTFTLPSYAVLNAALYYDQPKYRLSLKVNNLTDELYFNGYTTINVQAPRMFMGSVAYKF</sequence>
<name>A0ABV8WDI0_9FLAO</name>
<dbReference type="InterPro" id="IPR000531">
    <property type="entry name" value="Beta-barrel_TonB"/>
</dbReference>
<evidence type="ECO:0000313" key="19">
    <source>
        <dbReference type="EMBL" id="MFC4393965.1"/>
    </source>
</evidence>
<dbReference type="EMBL" id="JBHSCO010000008">
    <property type="protein sequence ID" value="MFC4393965.1"/>
    <property type="molecule type" value="Genomic_DNA"/>
</dbReference>
<feature type="signal peptide" evidence="16">
    <location>
        <begin position="1"/>
        <end position="24"/>
    </location>
</feature>
<dbReference type="Gene3D" id="2.170.130.10">
    <property type="entry name" value="TonB-dependent receptor, plug domain"/>
    <property type="match status" value="1"/>
</dbReference>
<organism evidence="19 20">
    <name type="scientific">Flavobacterium quisquiliarum</name>
    <dbReference type="NCBI Taxonomy" id="1834436"/>
    <lineage>
        <taxon>Bacteria</taxon>
        <taxon>Pseudomonadati</taxon>
        <taxon>Bacteroidota</taxon>
        <taxon>Flavobacteriia</taxon>
        <taxon>Flavobacteriales</taxon>
        <taxon>Flavobacteriaceae</taxon>
        <taxon>Flavobacterium</taxon>
    </lineage>
</organism>
<evidence type="ECO:0000313" key="20">
    <source>
        <dbReference type="Proteomes" id="UP001595719"/>
    </source>
</evidence>
<keyword evidence="7 16" id="KW-0732">Signal</keyword>
<feature type="domain" description="TonB-dependent receptor-like beta-barrel" evidence="17">
    <location>
        <begin position="361"/>
        <end position="784"/>
    </location>
</feature>
<keyword evidence="9" id="KW-0406">Ion transport</keyword>
<keyword evidence="11 14" id="KW-0472">Membrane</keyword>
<dbReference type="Proteomes" id="UP001595719">
    <property type="component" value="Unassembled WGS sequence"/>
</dbReference>
<feature type="domain" description="TonB-dependent receptor plug" evidence="18">
    <location>
        <begin position="140"/>
        <end position="232"/>
    </location>
</feature>
<keyword evidence="20" id="KW-1185">Reference proteome</keyword>
<dbReference type="InterPro" id="IPR036942">
    <property type="entry name" value="Beta-barrel_TonB_sf"/>
</dbReference>
<evidence type="ECO:0000256" key="10">
    <source>
        <dbReference type="ARBA" id="ARBA00023077"/>
    </source>
</evidence>
<evidence type="ECO:0000259" key="17">
    <source>
        <dbReference type="Pfam" id="PF00593"/>
    </source>
</evidence>
<evidence type="ECO:0000259" key="18">
    <source>
        <dbReference type="Pfam" id="PF07715"/>
    </source>
</evidence>
<keyword evidence="6 14" id="KW-0812">Transmembrane</keyword>
<evidence type="ECO:0000256" key="3">
    <source>
        <dbReference type="ARBA" id="ARBA00022448"/>
    </source>
</evidence>
<comment type="similarity">
    <text evidence="2 14 15">Belongs to the TonB-dependent receptor family.</text>
</comment>
<dbReference type="SUPFAM" id="SSF49464">
    <property type="entry name" value="Carboxypeptidase regulatory domain-like"/>
    <property type="match status" value="1"/>
</dbReference>
<accession>A0ABV8WDI0</accession>
<feature type="chain" id="PRO_5045849257" evidence="16">
    <location>
        <begin position="25"/>
        <end position="812"/>
    </location>
</feature>
<evidence type="ECO:0000256" key="14">
    <source>
        <dbReference type="PROSITE-ProRule" id="PRU01360"/>
    </source>
</evidence>
<comment type="subcellular location">
    <subcellularLocation>
        <location evidence="1 14">Cell outer membrane</location>
        <topology evidence="1 14">Multi-pass membrane protein</topology>
    </subcellularLocation>
</comment>
<keyword evidence="5" id="KW-0410">Iron transport</keyword>
<evidence type="ECO:0000256" key="11">
    <source>
        <dbReference type="ARBA" id="ARBA00023136"/>
    </source>
</evidence>
<keyword evidence="12 19" id="KW-0675">Receptor</keyword>
<dbReference type="PANTHER" id="PTHR32552">
    <property type="entry name" value="FERRICHROME IRON RECEPTOR-RELATED"/>
    <property type="match status" value="1"/>
</dbReference>
<evidence type="ECO:0000256" key="2">
    <source>
        <dbReference type="ARBA" id="ARBA00009810"/>
    </source>
</evidence>
<keyword evidence="13 14" id="KW-0998">Cell outer membrane</keyword>
<evidence type="ECO:0000256" key="4">
    <source>
        <dbReference type="ARBA" id="ARBA00022452"/>
    </source>
</evidence>
<dbReference type="CDD" id="cd01347">
    <property type="entry name" value="ligand_gated_channel"/>
    <property type="match status" value="1"/>
</dbReference>
<dbReference type="PANTHER" id="PTHR32552:SF68">
    <property type="entry name" value="FERRICHROME OUTER MEMBRANE TRANSPORTER_PHAGE RECEPTOR"/>
    <property type="match status" value="1"/>
</dbReference>
<evidence type="ECO:0000256" key="15">
    <source>
        <dbReference type="RuleBase" id="RU003357"/>
    </source>
</evidence>
<keyword evidence="8" id="KW-0408">Iron</keyword>
<evidence type="ECO:0000256" key="12">
    <source>
        <dbReference type="ARBA" id="ARBA00023170"/>
    </source>
</evidence>
<keyword evidence="4 14" id="KW-1134">Transmembrane beta strand</keyword>
<evidence type="ECO:0000256" key="13">
    <source>
        <dbReference type="ARBA" id="ARBA00023237"/>
    </source>
</evidence>
<dbReference type="InterPro" id="IPR008969">
    <property type="entry name" value="CarboxyPept-like_regulatory"/>
</dbReference>
<protein>
    <submittedName>
        <fullName evidence="19">TonB-dependent siderophore receptor</fullName>
    </submittedName>
</protein>
<dbReference type="Gene3D" id="2.40.170.20">
    <property type="entry name" value="TonB-dependent receptor, beta-barrel domain"/>
    <property type="match status" value="1"/>
</dbReference>
<reference evidence="20" key="1">
    <citation type="journal article" date="2019" name="Int. J. Syst. Evol. Microbiol.">
        <title>The Global Catalogue of Microorganisms (GCM) 10K type strain sequencing project: providing services to taxonomists for standard genome sequencing and annotation.</title>
        <authorList>
            <consortium name="The Broad Institute Genomics Platform"/>
            <consortium name="The Broad Institute Genome Sequencing Center for Infectious Disease"/>
            <person name="Wu L."/>
            <person name="Ma J."/>
        </authorList>
    </citation>
    <scope>NUCLEOTIDE SEQUENCE [LARGE SCALE GENOMIC DNA]</scope>
    <source>
        <strain evidence="20">CGMCC 1.15345</strain>
    </source>
</reference>
<dbReference type="RefSeq" id="WP_179003251.1">
    <property type="nucleotide sequence ID" value="NZ_JBHSCO010000008.1"/>
</dbReference>